<dbReference type="InterPro" id="IPR050482">
    <property type="entry name" value="Sensor_HK_TwoCompSys"/>
</dbReference>
<evidence type="ECO:0000256" key="1">
    <source>
        <dbReference type="ARBA" id="ARBA00000085"/>
    </source>
</evidence>
<dbReference type="PANTHER" id="PTHR24421">
    <property type="entry name" value="NITRATE/NITRITE SENSOR PROTEIN NARX-RELATED"/>
    <property type="match status" value="1"/>
</dbReference>
<keyword evidence="3" id="KW-0597">Phosphoprotein</keyword>
<dbReference type="SUPFAM" id="SSF55874">
    <property type="entry name" value="ATPase domain of HSP90 chaperone/DNA topoisomerase II/histidine kinase"/>
    <property type="match status" value="1"/>
</dbReference>
<protein>
    <recommendedName>
        <fullName evidence="2">histidine kinase</fullName>
        <ecNumber evidence="2">2.7.13.3</ecNumber>
    </recommendedName>
</protein>
<dbReference type="GO" id="GO:0016301">
    <property type="term" value="F:kinase activity"/>
    <property type="evidence" value="ECO:0007669"/>
    <property type="project" value="UniProtKB-KW"/>
</dbReference>
<dbReference type="InterPro" id="IPR036890">
    <property type="entry name" value="HATPase_C_sf"/>
</dbReference>
<keyword evidence="8" id="KW-0902">Two-component regulatory system</keyword>
<evidence type="ECO:0000256" key="3">
    <source>
        <dbReference type="ARBA" id="ARBA00022553"/>
    </source>
</evidence>
<evidence type="ECO:0000256" key="5">
    <source>
        <dbReference type="ARBA" id="ARBA00022741"/>
    </source>
</evidence>
<evidence type="ECO:0000256" key="6">
    <source>
        <dbReference type="ARBA" id="ARBA00022777"/>
    </source>
</evidence>
<name>A0ABN2UJY5_9ACTN</name>
<accession>A0ABN2UJY5</accession>
<feature type="domain" description="Histidine kinase/HSP90-like ATPase" evidence="9">
    <location>
        <begin position="312"/>
        <end position="398"/>
    </location>
</feature>
<dbReference type="Pfam" id="PF02518">
    <property type="entry name" value="HATPase_c"/>
    <property type="match status" value="1"/>
</dbReference>
<dbReference type="EC" id="2.7.13.3" evidence="2"/>
<dbReference type="InterPro" id="IPR011712">
    <property type="entry name" value="Sig_transdc_His_kin_sub3_dim/P"/>
</dbReference>
<evidence type="ECO:0000256" key="8">
    <source>
        <dbReference type="ARBA" id="ARBA00023012"/>
    </source>
</evidence>
<keyword evidence="4" id="KW-0808">Transferase</keyword>
<organism evidence="11 12">
    <name type="scientific">Catenulispora yoronensis</name>
    <dbReference type="NCBI Taxonomy" id="450799"/>
    <lineage>
        <taxon>Bacteria</taxon>
        <taxon>Bacillati</taxon>
        <taxon>Actinomycetota</taxon>
        <taxon>Actinomycetes</taxon>
        <taxon>Catenulisporales</taxon>
        <taxon>Catenulisporaceae</taxon>
        <taxon>Catenulispora</taxon>
    </lineage>
</organism>
<dbReference type="CDD" id="cd16917">
    <property type="entry name" value="HATPase_UhpB-NarQ-NarX-like"/>
    <property type="match status" value="1"/>
</dbReference>
<keyword evidence="7" id="KW-0067">ATP-binding</keyword>
<evidence type="ECO:0000259" key="10">
    <source>
        <dbReference type="Pfam" id="PF07730"/>
    </source>
</evidence>
<keyword evidence="12" id="KW-1185">Reference proteome</keyword>
<evidence type="ECO:0000259" key="9">
    <source>
        <dbReference type="Pfam" id="PF02518"/>
    </source>
</evidence>
<feature type="domain" description="Signal transduction histidine kinase subgroup 3 dimerisation and phosphoacceptor" evidence="10">
    <location>
        <begin position="196"/>
        <end position="261"/>
    </location>
</feature>
<comment type="caution">
    <text evidence="11">The sequence shown here is derived from an EMBL/GenBank/DDBJ whole genome shotgun (WGS) entry which is preliminary data.</text>
</comment>
<keyword evidence="5" id="KW-0547">Nucleotide-binding</keyword>
<dbReference type="RefSeq" id="WP_344667662.1">
    <property type="nucleotide sequence ID" value="NZ_BAAAQN010000027.1"/>
</dbReference>
<proteinExistence type="predicted"/>
<reference evidence="11 12" key="1">
    <citation type="journal article" date="2019" name="Int. J. Syst. Evol. Microbiol.">
        <title>The Global Catalogue of Microorganisms (GCM) 10K type strain sequencing project: providing services to taxonomists for standard genome sequencing and annotation.</title>
        <authorList>
            <consortium name="The Broad Institute Genomics Platform"/>
            <consortium name="The Broad Institute Genome Sequencing Center for Infectious Disease"/>
            <person name="Wu L."/>
            <person name="Ma J."/>
        </authorList>
    </citation>
    <scope>NUCLEOTIDE SEQUENCE [LARGE SCALE GENOMIC DNA]</scope>
    <source>
        <strain evidence="11 12">JCM 16014</strain>
    </source>
</reference>
<evidence type="ECO:0000313" key="11">
    <source>
        <dbReference type="EMBL" id="GAA2038789.1"/>
    </source>
</evidence>
<evidence type="ECO:0000256" key="2">
    <source>
        <dbReference type="ARBA" id="ARBA00012438"/>
    </source>
</evidence>
<dbReference type="Proteomes" id="UP001500751">
    <property type="component" value="Unassembled WGS sequence"/>
</dbReference>
<dbReference type="Gene3D" id="1.20.5.1930">
    <property type="match status" value="1"/>
</dbReference>
<dbReference type="EMBL" id="BAAAQN010000027">
    <property type="protein sequence ID" value="GAA2038789.1"/>
    <property type="molecule type" value="Genomic_DNA"/>
</dbReference>
<evidence type="ECO:0000256" key="4">
    <source>
        <dbReference type="ARBA" id="ARBA00022679"/>
    </source>
</evidence>
<keyword evidence="6 11" id="KW-0418">Kinase</keyword>
<dbReference type="PANTHER" id="PTHR24421:SF10">
    <property type="entry name" value="NITRATE_NITRITE SENSOR PROTEIN NARQ"/>
    <property type="match status" value="1"/>
</dbReference>
<dbReference type="Gene3D" id="3.30.565.10">
    <property type="entry name" value="Histidine kinase-like ATPase, C-terminal domain"/>
    <property type="match status" value="1"/>
</dbReference>
<evidence type="ECO:0000256" key="7">
    <source>
        <dbReference type="ARBA" id="ARBA00022840"/>
    </source>
</evidence>
<evidence type="ECO:0000313" key="12">
    <source>
        <dbReference type="Proteomes" id="UP001500751"/>
    </source>
</evidence>
<comment type="catalytic activity">
    <reaction evidence="1">
        <text>ATP + protein L-histidine = ADP + protein N-phospho-L-histidine.</text>
        <dbReference type="EC" id="2.7.13.3"/>
    </reaction>
</comment>
<dbReference type="Pfam" id="PF07730">
    <property type="entry name" value="HisKA_3"/>
    <property type="match status" value="1"/>
</dbReference>
<sequence length="406" mass="43324">MELAKSTERPLAPRPEWSSMVHGWAQAVDWLLAASCAVLTVRVGLGESTGHRPYDSAGIALTVLSQLPVAARRHAPVAVFAVSCALAALSQVAGYGPDLNRLAPQLAFLTVAGTRPTPLTGGCAMALSGYLTASGLASWPNPHVDTVIQTVAWVGMLWVTGAGYRKLQLRNRQLAELAVELARLNADNARQALTVERVRIARELHDLVSHHLSVITVQAELGGYVIDADTGTARRALAAIADAGRDAVTDLHHLLDALRLDPDQDPGRGRTPAPGLGRLSELTGRVQAAGVPLHVTVTGHRRPLGTGLEVCAYRIVQESLTNIVKHARPTRAELTLEYLPHALRVTVENDGDLEPRPASGVRYGLIGMAERARIYGGTLTAERTADGGFRVRLDLPTPDTTGTAHR</sequence>
<dbReference type="InterPro" id="IPR003594">
    <property type="entry name" value="HATPase_dom"/>
</dbReference>
<gene>
    <name evidence="11" type="ORF">GCM10009839_45580</name>
</gene>